<dbReference type="Proteomes" id="UP000634136">
    <property type="component" value="Unassembled WGS sequence"/>
</dbReference>
<evidence type="ECO:0000256" key="1">
    <source>
        <dbReference type="SAM" id="MobiDB-lite"/>
    </source>
</evidence>
<feature type="region of interest" description="Disordered" evidence="1">
    <location>
        <begin position="63"/>
        <end position="86"/>
    </location>
</feature>
<keyword evidence="3" id="KW-1185">Reference proteome</keyword>
<sequence length="86" mass="9855">MSSMVVGSLLSNMQIIIHGAAFRYDEEARRTIYVANHPPWPSLSDLQIIIHGAAFRSYANHHPWPQWKEKDDANDRGQRRTPTPTT</sequence>
<organism evidence="2 3">
    <name type="scientific">Senna tora</name>
    <dbReference type="NCBI Taxonomy" id="362788"/>
    <lineage>
        <taxon>Eukaryota</taxon>
        <taxon>Viridiplantae</taxon>
        <taxon>Streptophyta</taxon>
        <taxon>Embryophyta</taxon>
        <taxon>Tracheophyta</taxon>
        <taxon>Spermatophyta</taxon>
        <taxon>Magnoliopsida</taxon>
        <taxon>eudicotyledons</taxon>
        <taxon>Gunneridae</taxon>
        <taxon>Pentapetalae</taxon>
        <taxon>rosids</taxon>
        <taxon>fabids</taxon>
        <taxon>Fabales</taxon>
        <taxon>Fabaceae</taxon>
        <taxon>Caesalpinioideae</taxon>
        <taxon>Cassia clade</taxon>
        <taxon>Senna</taxon>
    </lineage>
</organism>
<gene>
    <name evidence="2" type="ORF">G2W53_035339</name>
</gene>
<evidence type="ECO:0000313" key="2">
    <source>
        <dbReference type="EMBL" id="KAF7808596.1"/>
    </source>
</evidence>
<protein>
    <submittedName>
        <fullName evidence="2">Uncharacterized protein</fullName>
    </submittedName>
</protein>
<name>A0A834W7H4_9FABA</name>
<feature type="compositionally biased region" description="Basic and acidic residues" evidence="1">
    <location>
        <begin position="67"/>
        <end position="78"/>
    </location>
</feature>
<reference evidence="2" key="1">
    <citation type="submission" date="2020-09" db="EMBL/GenBank/DDBJ databases">
        <title>Genome-Enabled Discovery of Anthraquinone Biosynthesis in Senna tora.</title>
        <authorList>
            <person name="Kang S.-H."/>
            <person name="Pandey R.P."/>
            <person name="Lee C.-M."/>
            <person name="Sim J.-S."/>
            <person name="Jeong J.-T."/>
            <person name="Choi B.-S."/>
            <person name="Jung M."/>
            <person name="Ginzburg D."/>
            <person name="Zhao K."/>
            <person name="Won S.Y."/>
            <person name="Oh T.-J."/>
            <person name="Yu Y."/>
            <person name="Kim N.-H."/>
            <person name="Lee O.R."/>
            <person name="Lee T.-H."/>
            <person name="Bashyal P."/>
            <person name="Kim T.-S."/>
            <person name="Lee W.-H."/>
            <person name="Kawkins C."/>
            <person name="Kim C.-K."/>
            <person name="Kim J.S."/>
            <person name="Ahn B.O."/>
            <person name="Rhee S.Y."/>
            <person name="Sohng J.K."/>
        </authorList>
    </citation>
    <scope>NUCLEOTIDE SEQUENCE</scope>
    <source>
        <tissue evidence="2">Leaf</tissue>
    </source>
</reference>
<dbReference type="AlphaFoldDB" id="A0A834W7H4"/>
<dbReference type="EMBL" id="JAAIUW010000011">
    <property type="protein sequence ID" value="KAF7808596.1"/>
    <property type="molecule type" value="Genomic_DNA"/>
</dbReference>
<accession>A0A834W7H4</accession>
<comment type="caution">
    <text evidence="2">The sequence shown here is derived from an EMBL/GenBank/DDBJ whole genome shotgun (WGS) entry which is preliminary data.</text>
</comment>
<evidence type="ECO:0000313" key="3">
    <source>
        <dbReference type="Proteomes" id="UP000634136"/>
    </source>
</evidence>
<proteinExistence type="predicted"/>